<dbReference type="RefSeq" id="WP_045798828.1">
    <property type="nucleotide sequence ID" value="NZ_LAOI01000001.1"/>
</dbReference>
<evidence type="ECO:0000313" key="1">
    <source>
        <dbReference type="EMBL" id="KJV89507.1"/>
    </source>
</evidence>
<protein>
    <submittedName>
        <fullName evidence="1">Uncharacterized protein</fullName>
    </submittedName>
</protein>
<organism evidence="1 2">
    <name type="scientific">Rickettsia bellii str. RML An4</name>
    <dbReference type="NCBI Taxonomy" id="1359193"/>
    <lineage>
        <taxon>Bacteria</taxon>
        <taxon>Pseudomonadati</taxon>
        <taxon>Pseudomonadota</taxon>
        <taxon>Alphaproteobacteria</taxon>
        <taxon>Rickettsiales</taxon>
        <taxon>Rickettsiaceae</taxon>
        <taxon>Rickettsieae</taxon>
        <taxon>Rickettsia</taxon>
        <taxon>belli group</taxon>
    </lineage>
</organism>
<keyword evidence="2" id="KW-1185">Reference proteome</keyword>
<dbReference type="AlphaFoldDB" id="A0A0F3QB77"/>
<evidence type="ECO:0000313" key="2">
    <source>
        <dbReference type="Proteomes" id="UP000033661"/>
    </source>
</evidence>
<accession>A0A0F3QB77</accession>
<dbReference type="PATRIC" id="fig|1359193.3.peg.468"/>
<sequence>MKAEFDKEGNFIPPKLSSAIEDHYATLADKGGFYDKRSGLSSDPKETNWQEILNITKIYLLKNNMA</sequence>
<proteinExistence type="predicted"/>
<reference evidence="1 2" key="1">
    <citation type="submission" date="2015-02" db="EMBL/GenBank/DDBJ databases">
        <title>Genome Sequencing of Rickettsiales.</title>
        <authorList>
            <person name="Daugherty S.C."/>
            <person name="Su Q."/>
            <person name="Abolude K."/>
            <person name="Beier-Sexton M."/>
            <person name="Carlyon J.A."/>
            <person name="Carter R."/>
            <person name="Day N.P."/>
            <person name="Dumler S.J."/>
            <person name="Dyachenko V."/>
            <person name="Godinez A."/>
            <person name="Kurtti T.J."/>
            <person name="Lichay M."/>
            <person name="Mullins K.E."/>
            <person name="Ott S."/>
            <person name="Pappas-Brown V."/>
            <person name="Paris D.H."/>
            <person name="Patel P."/>
            <person name="Richards A.L."/>
            <person name="Sadzewicz L."/>
            <person name="Sears K."/>
            <person name="Seidman D."/>
            <person name="Sengamalay N."/>
            <person name="Stenos J."/>
            <person name="Tallon L.J."/>
            <person name="Vincent G."/>
            <person name="Fraser C.M."/>
            <person name="Munderloh U."/>
            <person name="Dunning-Hotopp J.C."/>
        </authorList>
    </citation>
    <scope>NUCLEOTIDE SEQUENCE [LARGE SCALE GENOMIC DNA]</scope>
    <source>
        <strain evidence="1 2">RML An4</strain>
    </source>
</reference>
<name>A0A0F3QB77_RICBE</name>
<comment type="caution">
    <text evidence="1">The sequence shown here is derived from an EMBL/GenBank/DDBJ whole genome shotgun (WGS) entry which is preliminary data.</text>
</comment>
<dbReference type="EMBL" id="LAOI01000001">
    <property type="protein sequence ID" value="KJV89507.1"/>
    <property type="molecule type" value="Genomic_DNA"/>
</dbReference>
<gene>
    <name evidence="1" type="ORF">RBEAN4_0485</name>
</gene>
<dbReference type="Proteomes" id="UP000033661">
    <property type="component" value="Unassembled WGS sequence"/>
</dbReference>